<comment type="caution">
    <text evidence="2">The sequence shown here is derived from an EMBL/GenBank/DDBJ whole genome shotgun (WGS) entry which is preliminary data.</text>
</comment>
<evidence type="ECO:0000313" key="2">
    <source>
        <dbReference type="EMBL" id="GEZ39840.1"/>
    </source>
</evidence>
<dbReference type="GO" id="GO:0016787">
    <property type="term" value="F:hydrolase activity"/>
    <property type="evidence" value="ECO:0007669"/>
    <property type="project" value="UniProtKB-KW"/>
</dbReference>
<feature type="non-terminal residue" evidence="2">
    <location>
        <position position="137"/>
    </location>
</feature>
<gene>
    <name evidence="2" type="ORF">Tci_511813</name>
</gene>
<dbReference type="AlphaFoldDB" id="A0A699IEC8"/>
<sequence length="137" mass="16134">MKKDSKNYKCKRKRVKSIALKAKKEFSDDETLTSKSDDKEYAIVVRNFRKLFKRKARFVRQPRKEKKSFRNRDDKKEKSDRKFLRCGDPNHLIGEFPKPPQNKEQKAFVGGSWSDSKNEAKDKTNEETCLVAQSSNE</sequence>
<feature type="compositionally biased region" description="Basic and acidic residues" evidence="1">
    <location>
        <begin position="116"/>
        <end position="126"/>
    </location>
</feature>
<proteinExistence type="predicted"/>
<evidence type="ECO:0000256" key="1">
    <source>
        <dbReference type="SAM" id="MobiDB-lite"/>
    </source>
</evidence>
<feature type="region of interest" description="Disordered" evidence="1">
    <location>
        <begin position="59"/>
        <end position="137"/>
    </location>
</feature>
<organism evidence="2">
    <name type="scientific">Tanacetum cinerariifolium</name>
    <name type="common">Dalmatian daisy</name>
    <name type="synonym">Chrysanthemum cinerariifolium</name>
    <dbReference type="NCBI Taxonomy" id="118510"/>
    <lineage>
        <taxon>Eukaryota</taxon>
        <taxon>Viridiplantae</taxon>
        <taxon>Streptophyta</taxon>
        <taxon>Embryophyta</taxon>
        <taxon>Tracheophyta</taxon>
        <taxon>Spermatophyta</taxon>
        <taxon>Magnoliopsida</taxon>
        <taxon>eudicotyledons</taxon>
        <taxon>Gunneridae</taxon>
        <taxon>Pentapetalae</taxon>
        <taxon>asterids</taxon>
        <taxon>campanulids</taxon>
        <taxon>Asterales</taxon>
        <taxon>Asteraceae</taxon>
        <taxon>Asteroideae</taxon>
        <taxon>Anthemideae</taxon>
        <taxon>Anthemidinae</taxon>
        <taxon>Tanacetum</taxon>
    </lineage>
</organism>
<dbReference type="EMBL" id="BKCJ010274115">
    <property type="protein sequence ID" value="GEZ39840.1"/>
    <property type="molecule type" value="Genomic_DNA"/>
</dbReference>
<protein>
    <submittedName>
        <fullName evidence="2">Alpha/beta hydrolases superfamily protein</fullName>
    </submittedName>
</protein>
<reference evidence="2" key="1">
    <citation type="journal article" date="2019" name="Sci. Rep.">
        <title>Draft genome of Tanacetum cinerariifolium, the natural source of mosquito coil.</title>
        <authorList>
            <person name="Yamashiro T."/>
            <person name="Shiraishi A."/>
            <person name="Satake H."/>
            <person name="Nakayama K."/>
        </authorList>
    </citation>
    <scope>NUCLEOTIDE SEQUENCE</scope>
</reference>
<name>A0A699IEC8_TANCI</name>
<accession>A0A699IEC8</accession>
<feature type="compositionally biased region" description="Basic and acidic residues" evidence="1">
    <location>
        <begin position="68"/>
        <end position="85"/>
    </location>
</feature>
<keyword evidence="2" id="KW-0378">Hydrolase</keyword>